<protein>
    <submittedName>
        <fullName evidence="2">Uncharacterized protein</fullName>
    </submittedName>
</protein>
<dbReference type="EMBL" id="MT631439">
    <property type="protein sequence ID" value="QNO50550.1"/>
    <property type="molecule type" value="Genomic_DNA"/>
</dbReference>
<feature type="region of interest" description="Disordered" evidence="1">
    <location>
        <begin position="25"/>
        <end position="65"/>
    </location>
</feature>
<sequence length="65" mass="7689">MLKFQIVFTGWYIFRPNRATAKVAKTEDRNQEADQQIWAVTKNPKKKKDSRSSSGNLYFTYSERL</sequence>
<evidence type="ECO:0000256" key="1">
    <source>
        <dbReference type="SAM" id="MobiDB-lite"/>
    </source>
</evidence>
<reference evidence="2" key="1">
    <citation type="submission" date="2020-06" db="EMBL/GenBank/DDBJ databases">
        <title>Unique genomic features of the anaerobic methanotrophic archaea.</title>
        <authorList>
            <person name="Chadwick G.L."/>
            <person name="Skennerton C.T."/>
            <person name="Laso-Perez R."/>
            <person name="Leu A.O."/>
            <person name="Speth D.R."/>
            <person name="Yu H."/>
            <person name="Morgan-Lang C."/>
            <person name="Hatzenpichler R."/>
            <person name="Goudeau D."/>
            <person name="Malmstrom R."/>
            <person name="Brazelton W.J."/>
            <person name="Woyke T."/>
            <person name="Hallam S.J."/>
            <person name="Tyson G.W."/>
            <person name="Wegener G."/>
            <person name="Boetius A."/>
            <person name="Orphan V."/>
        </authorList>
    </citation>
    <scope>NUCLEOTIDE SEQUENCE</scope>
</reference>
<gene>
    <name evidence="2" type="ORF">HGEBJNHG_00023</name>
</gene>
<organism evidence="2">
    <name type="scientific">Candidatus Methanogaster sp. ANME-2c ERB4</name>
    <dbReference type="NCBI Taxonomy" id="2759911"/>
    <lineage>
        <taxon>Archaea</taxon>
        <taxon>Methanobacteriati</taxon>
        <taxon>Methanobacteriota</taxon>
        <taxon>Stenosarchaea group</taxon>
        <taxon>Methanomicrobia</taxon>
        <taxon>Methanosarcinales</taxon>
        <taxon>ANME-2 cluster</taxon>
        <taxon>Candidatus Methanogasteraceae</taxon>
        <taxon>Candidatus Methanogaster</taxon>
    </lineage>
</organism>
<evidence type="ECO:0000313" key="2">
    <source>
        <dbReference type="EMBL" id="QNO50550.1"/>
    </source>
</evidence>
<name>A0A7G9YRB6_9EURY</name>
<dbReference type="AlphaFoldDB" id="A0A7G9YRB6"/>
<proteinExistence type="predicted"/>
<accession>A0A7G9YRB6</accession>